<dbReference type="EMBL" id="WWVX01000008">
    <property type="protein sequence ID" value="MZL70484.1"/>
    <property type="molecule type" value="Genomic_DNA"/>
</dbReference>
<reference evidence="3 6" key="3">
    <citation type="journal article" date="2019" name="Nat. Med.">
        <title>A library of human gut bacterial isolates paired with longitudinal multiomics data enables mechanistic microbiome research.</title>
        <authorList>
            <person name="Poyet M."/>
            <person name="Groussin M."/>
            <person name="Gibbons S.M."/>
            <person name="Avila-Pacheco J."/>
            <person name="Jiang X."/>
            <person name="Kearney S.M."/>
            <person name="Perrotta A.R."/>
            <person name="Berdy B."/>
            <person name="Zhao S."/>
            <person name="Lieberman T.D."/>
            <person name="Swanson P.K."/>
            <person name="Smith M."/>
            <person name="Roesemann S."/>
            <person name="Alexander J.E."/>
            <person name="Rich S.A."/>
            <person name="Livny J."/>
            <person name="Vlamakis H."/>
            <person name="Clish C."/>
            <person name="Bullock K."/>
            <person name="Deik A."/>
            <person name="Scott J."/>
            <person name="Pierce K.A."/>
            <person name="Xavier R.J."/>
            <person name="Alm E.J."/>
        </authorList>
    </citation>
    <scope>NUCLEOTIDE SEQUENCE [LARGE SCALE GENOMIC DNA]</scope>
    <source>
        <strain evidence="3 6">BIOML-A2</strain>
    </source>
</reference>
<name>A0AAQ1RWM5_9FIRM</name>
<dbReference type="Pfam" id="PF17863">
    <property type="entry name" value="AAA_lid_2"/>
    <property type="match status" value="1"/>
</dbReference>
<dbReference type="AlphaFoldDB" id="A0AAQ1RWM5"/>
<proteinExistence type="predicted"/>
<evidence type="ECO:0000313" key="4">
    <source>
        <dbReference type="EMBL" id="SHG34783.1"/>
    </source>
</evidence>
<feature type="domain" description="ChlI/MoxR AAA lid" evidence="2">
    <location>
        <begin position="232"/>
        <end position="304"/>
    </location>
</feature>
<feature type="domain" description="ATPase AAA-3" evidence="1">
    <location>
        <begin position="39"/>
        <end position="169"/>
    </location>
</feature>
<dbReference type="InterPro" id="IPR050764">
    <property type="entry name" value="CbbQ/NirQ/NorQ/GpvN"/>
</dbReference>
<dbReference type="PIRSF" id="PIRSF002849">
    <property type="entry name" value="AAA_ATPase_chaperone_MoxR_prd"/>
    <property type="match status" value="1"/>
</dbReference>
<dbReference type="PANTHER" id="PTHR42759">
    <property type="entry name" value="MOXR FAMILY PROTEIN"/>
    <property type="match status" value="1"/>
</dbReference>
<dbReference type="Gene3D" id="3.40.50.300">
    <property type="entry name" value="P-loop containing nucleotide triphosphate hydrolases"/>
    <property type="match status" value="1"/>
</dbReference>
<dbReference type="InterPro" id="IPR041628">
    <property type="entry name" value="ChlI/MoxR_AAA_lid"/>
</dbReference>
<dbReference type="EMBL" id="FQVY01000003">
    <property type="protein sequence ID" value="SHG34783.1"/>
    <property type="molecule type" value="Genomic_DNA"/>
</dbReference>
<evidence type="ECO:0000313" key="5">
    <source>
        <dbReference type="Proteomes" id="UP000184089"/>
    </source>
</evidence>
<evidence type="ECO:0000259" key="1">
    <source>
        <dbReference type="Pfam" id="PF07726"/>
    </source>
</evidence>
<dbReference type="RefSeq" id="WP_044991755.1">
    <property type="nucleotide sequence ID" value="NZ_FQVY01000003.1"/>
</dbReference>
<keyword evidence="6" id="KW-1185">Reference proteome</keyword>
<dbReference type="InterPro" id="IPR027417">
    <property type="entry name" value="P-loop_NTPase"/>
</dbReference>
<evidence type="ECO:0000259" key="2">
    <source>
        <dbReference type="Pfam" id="PF17863"/>
    </source>
</evidence>
<dbReference type="GO" id="GO:0016887">
    <property type="term" value="F:ATP hydrolysis activity"/>
    <property type="evidence" value="ECO:0007669"/>
    <property type="project" value="InterPro"/>
</dbReference>
<reference evidence="5" key="2">
    <citation type="submission" date="2016-11" db="EMBL/GenBank/DDBJ databases">
        <authorList>
            <person name="Jaros S."/>
            <person name="Januszkiewicz K."/>
            <person name="Wedrychowicz H."/>
        </authorList>
    </citation>
    <scope>NUCLEOTIDE SEQUENCE [LARGE SCALE GENOMIC DNA]</scope>
    <source>
        <strain evidence="5">DSM 4029</strain>
    </source>
</reference>
<dbReference type="Proteomes" id="UP000474718">
    <property type="component" value="Unassembled WGS sequence"/>
</dbReference>
<dbReference type="Proteomes" id="UP000184089">
    <property type="component" value="Unassembled WGS sequence"/>
</dbReference>
<dbReference type="PANTHER" id="PTHR42759:SF5">
    <property type="entry name" value="METHANOL DEHYDROGENASE REGULATOR"/>
    <property type="match status" value="1"/>
</dbReference>
<evidence type="ECO:0000313" key="3">
    <source>
        <dbReference type="EMBL" id="MZL70484.1"/>
    </source>
</evidence>
<dbReference type="Gene3D" id="1.10.8.80">
    <property type="entry name" value="Magnesium chelatase subunit I, C-Terminal domain"/>
    <property type="match status" value="1"/>
</dbReference>
<gene>
    <name evidence="3" type="ORF">GT747_12045</name>
    <name evidence="4" type="ORF">SAMN05444424_2195</name>
</gene>
<sequence>MEHTYNPKAQSILSEIKKAVVGKDDIAAKILMALLAQGHVLLDDIPGVGKTTLAMAFSKALSLDYHRMQFTPDVMPSDITGFTIYNKQLGDFEYKPGAAVCNLFLADEINRTSSKTQSALLEVMEEGHITVDGVTREIPKPFIVIATENPVGSAGTQILPESQLDRFLICLSMGYPDVESTITIMERRHDSNPLDEVIPQASREEILQMQRETQLVTVHKAIYEYVAQLTEATRNHAMITLGMSPRGALAHIRMAKAMAYLYGRDFVVPDDVQETFFDVGAHRLVLGSKARVGGVTAKTLLQEILNDTPAPQITESLLDQQ</sequence>
<dbReference type="Pfam" id="PF07726">
    <property type="entry name" value="AAA_3"/>
    <property type="match status" value="1"/>
</dbReference>
<comment type="caution">
    <text evidence="4">The sequence shown here is derived from an EMBL/GenBank/DDBJ whole genome shotgun (WGS) entry which is preliminary data.</text>
</comment>
<evidence type="ECO:0000313" key="6">
    <source>
        <dbReference type="Proteomes" id="UP000474718"/>
    </source>
</evidence>
<dbReference type="SUPFAM" id="SSF52540">
    <property type="entry name" value="P-loop containing nucleoside triphosphate hydrolases"/>
    <property type="match status" value="1"/>
</dbReference>
<reference evidence="4" key="1">
    <citation type="submission" date="2016-11" db="EMBL/GenBank/DDBJ databases">
        <authorList>
            <person name="Varghese N."/>
            <person name="Submissions S."/>
        </authorList>
    </citation>
    <scope>NUCLEOTIDE SEQUENCE</scope>
    <source>
        <strain evidence="4">DSM 4029</strain>
    </source>
</reference>
<protein>
    <submittedName>
        <fullName evidence="3">AAA domain-containing protein</fullName>
    </submittedName>
    <submittedName>
        <fullName evidence="4">MoxR-like ATPase</fullName>
    </submittedName>
</protein>
<dbReference type="InterPro" id="IPR011703">
    <property type="entry name" value="ATPase_AAA-3"/>
</dbReference>
<accession>A0AAQ1RWM5</accession>
<dbReference type="GO" id="GO:0005524">
    <property type="term" value="F:ATP binding"/>
    <property type="evidence" value="ECO:0007669"/>
    <property type="project" value="InterPro"/>
</dbReference>
<organism evidence="4 5">
    <name type="scientific">Bittarella massiliensis</name>
    <name type="common">ex Durand et al. 2017</name>
    <dbReference type="NCBI Taxonomy" id="1720313"/>
    <lineage>
        <taxon>Bacteria</taxon>
        <taxon>Bacillati</taxon>
        <taxon>Bacillota</taxon>
        <taxon>Clostridia</taxon>
        <taxon>Eubacteriales</taxon>
        <taxon>Oscillospiraceae</taxon>
        <taxon>Bittarella (ex Durand et al. 2017)</taxon>
    </lineage>
</organism>